<accession>A0ABR2V7E5</accession>
<evidence type="ECO:0000313" key="4">
    <source>
        <dbReference type="Proteomes" id="UP001408356"/>
    </source>
</evidence>
<gene>
    <name evidence="3" type="ORF">SUNI508_00687</name>
</gene>
<dbReference type="SUPFAM" id="SSF48065">
    <property type="entry name" value="DBL homology domain (DH-domain)"/>
    <property type="match status" value="1"/>
</dbReference>
<feature type="region of interest" description="Disordered" evidence="1">
    <location>
        <begin position="1489"/>
        <end position="1510"/>
    </location>
</feature>
<feature type="region of interest" description="Disordered" evidence="1">
    <location>
        <begin position="1124"/>
        <end position="1358"/>
    </location>
</feature>
<feature type="compositionally biased region" description="Pro residues" evidence="1">
    <location>
        <begin position="1264"/>
        <end position="1275"/>
    </location>
</feature>
<comment type="caution">
    <text evidence="3">The sequence shown here is derived from an EMBL/GenBank/DDBJ whole genome shotgun (WGS) entry which is preliminary data.</text>
</comment>
<sequence length="1530" mass="169523">MVRVTEELALSPEHLTLYHTTDPLLGHLPVLIFHGSSTTANYTFNSSRVQVHIYSPAGFQSFPRVTISPNSPFYNVVNYLPREFQGDEITRALAFGLFKYFSELHETVKAHIRHQYPTTRGRRPGSSPTLFGEQHAADIAQNVVRSEASVEVIHKLHMALQTQHISNVDIDLVLPPGSVQSLQPEDYEDVLDDEDDIMDPTLRQYGIYTPLVRLFGEPMFLPTSKLRRAPSKPSALNRQKSFAKDQKLELRRKLAELVDTEERYVLKLNELVKHIADEYRQKAKRRSDNSFSPSMEDVEKLFPRSSEKILQVNGAFMQELRKIMDETEEEAMKDMESSLPSTKAGFAGSVAGKSKDASGALAVARVMLEWFPKFTDCYQDYIRASQEFPQLITSFIGQQSSFSQRVAVTGEQHLRSTVIEPVQRLPRYSLVIDQIVSCLPITHPALQPMLKARDIIANICSMDDPLTEKPHVSTRLRNMIESWPNDLEPKGRLILAVDFSELPAPYEVDAPMDINTDERSGIFLLFPDCIIVVKKIYGRNMSARELLREIDKPSPAGLLASMTNAAGGPGSYELAFAGWHDLAAVRFTESSDGRMIWMTSSKEMHGAHAGDYVTNTGITSRCFILHESHEGKAAKWSEDIVKARIEGRFGEAEREDPRWTLRSVRMPDTGLGLYAAVFQEGLDQLIEGRKEPAPIRIVVDHDKGTKGSPVGHYGVEIVSDVKTDDTNKVVVVTVGLTGKKSTDEIALEDFLPTLARRSRSIPLISLNAIHANRPVIQLLSTQFNVSNPELATALVSFHTKILRGLNLSNRLEKSRSFLTTSPVKMLTSFLSGGSSTVSENMISRSPRAPVTSLFPAPPISRSNSSIKDSASIFGSAKSREGIKLGIDDDMPENPLVRLEQTFTGFVASLHARKGNFIGRMIFNRGAVDELSVNDLYNKLIESPFDIDTSSDVSADVVFVAFEKFVKIAWREQMGPIMSAKSLSALQERASKKVPGEFADFVRFLFGDMAPQNRRAFTALIKLLADLLDGCANDGDRGALTLGFAELLVDDGTAHSYINLLDRLVQDCDRIFDHPTFDLEAGLSQAGSIYESYTSATRGAKSHTGSLTSNTSSLRRKLGFDTLLRQNSKSEDRPSVWRTLSKHGRNNSVSETSSLSKASAGKSKSVDLGTGTTPNKLRRPGSRDRPPIIGAFDDSFSRPLSSHRLETIGEPAEDPTPKTPRRKRRSSLSDLKSLMAAASLEDEDEPLQPLAHMKETSEKFNSGPRIPPPTRIPMSPPSNARSNRQKENILGSPFQAAPTLSSPPESPVKGHNKGFSTSSIPTLKTLKAAKSATPTIDSPKRPTTSSARTSAGKLRLQSTQKLRERLQIEKQAVEEVDASLQSELSKIAADMARVNSSLPRSNTMDIRKLSSSVSALESRIPALVKEITDRQEALQHDMEDTLKATEAKVKAIDQLYKESTAENELLYEKFNTELVKIVRALKGKSGEKEEIMTKMKESSEETARVKKENARLKREMASLRAMVKSAATEAA</sequence>
<dbReference type="InterPro" id="IPR051492">
    <property type="entry name" value="Dynamin-Rho_GEF"/>
</dbReference>
<evidence type="ECO:0000256" key="1">
    <source>
        <dbReference type="SAM" id="MobiDB-lite"/>
    </source>
</evidence>
<dbReference type="Pfam" id="PF25351">
    <property type="entry name" value="PH_BUD3_C"/>
    <property type="match status" value="1"/>
</dbReference>
<dbReference type="InterPro" id="IPR057454">
    <property type="entry name" value="Bud3_C"/>
</dbReference>
<protein>
    <recommendedName>
        <fullName evidence="2">DH domain-containing protein</fullName>
    </recommendedName>
</protein>
<name>A0ABR2V7E5_9PEZI</name>
<dbReference type="Pfam" id="PF00621">
    <property type="entry name" value="RhoGEF"/>
    <property type="match status" value="1"/>
</dbReference>
<dbReference type="PANTHER" id="PTHR22834:SF21">
    <property type="entry name" value="GUANYL NUCLEOTIDE EXCHANGE FACTOR, PUTATIVE (AFU_ORTHOLOGUE AFUA_5G11890)-RELATED"/>
    <property type="match status" value="1"/>
</dbReference>
<proteinExistence type="predicted"/>
<evidence type="ECO:0000259" key="2">
    <source>
        <dbReference type="PROSITE" id="PS50010"/>
    </source>
</evidence>
<reference evidence="3 4" key="1">
    <citation type="journal article" date="2024" name="J. Plant Pathol.">
        <title>Sequence and assembly of the genome of Seiridium unicorne, isolate CBS 538.82, causal agent of cypress canker disease.</title>
        <authorList>
            <person name="Scali E."/>
            <person name="Rocca G.D."/>
            <person name="Danti R."/>
            <person name="Garbelotto M."/>
            <person name="Barberini S."/>
            <person name="Baroncelli R."/>
            <person name="Emiliani G."/>
        </authorList>
    </citation>
    <scope>NUCLEOTIDE SEQUENCE [LARGE SCALE GENOMIC DNA]</scope>
    <source>
        <strain evidence="3 4">BM-138-508</strain>
    </source>
</reference>
<dbReference type="InterPro" id="IPR035899">
    <property type="entry name" value="DBL_dom_sf"/>
</dbReference>
<keyword evidence="4" id="KW-1185">Reference proteome</keyword>
<dbReference type="Gene3D" id="1.20.900.10">
    <property type="entry name" value="Dbl homology (DH) domain"/>
    <property type="match status" value="1"/>
</dbReference>
<evidence type="ECO:0000313" key="3">
    <source>
        <dbReference type="EMBL" id="KAK9422824.1"/>
    </source>
</evidence>
<organism evidence="3 4">
    <name type="scientific">Seiridium unicorne</name>
    <dbReference type="NCBI Taxonomy" id="138068"/>
    <lineage>
        <taxon>Eukaryota</taxon>
        <taxon>Fungi</taxon>
        <taxon>Dikarya</taxon>
        <taxon>Ascomycota</taxon>
        <taxon>Pezizomycotina</taxon>
        <taxon>Sordariomycetes</taxon>
        <taxon>Xylariomycetidae</taxon>
        <taxon>Amphisphaeriales</taxon>
        <taxon>Sporocadaceae</taxon>
        <taxon>Seiridium</taxon>
    </lineage>
</organism>
<feature type="compositionally biased region" description="Polar residues" evidence="1">
    <location>
        <begin position="1331"/>
        <end position="1348"/>
    </location>
</feature>
<dbReference type="InterPro" id="IPR000219">
    <property type="entry name" value="DH_dom"/>
</dbReference>
<feature type="compositionally biased region" description="Low complexity" evidence="1">
    <location>
        <begin position="1152"/>
        <end position="1162"/>
    </location>
</feature>
<dbReference type="PANTHER" id="PTHR22834">
    <property type="entry name" value="NUCLEAR FUSION PROTEIN FUS2"/>
    <property type="match status" value="1"/>
</dbReference>
<dbReference type="Proteomes" id="UP001408356">
    <property type="component" value="Unassembled WGS sequence"/>
</dbReference>
<feature type="domain" description="DH" evidence="2">
    <location>
        <begin position="249"/>
        <end position="466"/>
    </location>
</feature>
<dbReference type="EMBL" id="JARVKF010000112">
    <property type="protein sequence ID" value="KAK9422824.1"/>
    <property type="molecule type" value="Genomic_DNA"/>
</dbReference>
<dbReference type="SMART" id="SM00325">
    <property type="entry name" value="RhoGEF"/>
    <property type="match status" value="1"/>
</dbReference>
<dbReference type="PROSITE" id="PS50010">
    <property type="entry name" value="DH_2"/>
    <property type="match status" value="1"/>
</dbReference>